<feature type="region of interest" description="Disordered" evidence="1">
    <location>
        <begin position="970"/>
        <end position="1033"/>
    </location>
</feature>
<feature type="region of interest" description="Disordered" evidence="1">
    <location>
        <begin position="782"/>
        <end position="824"/>
    </location>
</feature>
<feature type="compositionally biased region" description="Basic and acidic residues" evidence="1">
    <location>
        <begin position="989"/>
        <end position="998"/>
    </location>
</feature>
<dbReference type="InParanoid" id="I7MII7"/>
<feature type="compositionally biased region" description="Basic and acidic residues" evidence="1">
    <location>
        <begin position="782"/>
        <end position="792"/>
    </location>
</feature>
<proteinExistence type="predicted"/>
<dbReference type="GeneID" id="7833062"/>
<evidence type="ECO:0000313" key="2">
    <source>
        <dbReference type="EMBL" id="EAS04475.4"/>
    </source>
</evidence>
<feature type="compositionally biased region" description="Basic and acidic residues" evidence="1">
    <location>
        <begin position="1103"/>
        <end position="1112"/>
    </location>
</feature>
<evidence type="ECO:0000256" key="1">
    <source>
        <dbReference type="SAM" id="MobiDB-lite"/>
    </source>
</evidence>
<protein>
    <submittedName>
        <fullName evidence="2">Uncharacterized protein</fullName>
    </submittedName>
</protein>
<reference evidence="3" key="1">
    <citation type="journal article" date="2006" name="PLoS Biol.">
        <title>Macronuclear genome sequence of the ciliate Tetrahymena thermophila, a model eukaryote.</title>
        <authorList>
            <person name="Eisen J.A."/>
            <person name="Coyne R.S."/>
            <person name="Wu M."/>
            <person name="Wu D."/>
            <person name="Thiagarajan M."/>
            <person name="Wortman J.R."/>
            <person name="Badger J.H."/>
            <person name="Ren Q."/>
            <person name="Amedeo P."/>
            <person name="Jones K.M."/>
            <person name="Tallon L.J."/>
            <person name="Delcher A.L."/>
            <person name="Salzberg S.L."/>
            <person name="Silva J.C."/>
            <person name="Haas B.J."/>
            <person name="Majoros W.H."/>
            <person name="Farzad M."/>
            <person name="Carlton J.M."/>
            <person name="Smith R.K. Jr."/>
            <person name="Garg J."/>
            <person name="Pearlman R.E."/>
            <person name="Karrer K.M."/>
            <person name="Sun L."/>
            <person name="Manning G."/>
            <person name="Elde N.C."/>
            <person name="Turkewitz A.P."/>
            <person name="Asai D.J."/>
            <person name="Wilkes D.E."/>
            <person name="Wang Y."/>
            <person name="Cai H."/>
            <person name="Collins K."/>
            <person name="Stewart B.A."/>
            <person name="Lee S.R."/>
            <person name="Wilamowska K."/>
            <person name="Weinberg Z."/>
            <person name="Ruzzo W.L."/>
            <person name="Wloga D."/>
            <person name="Gaertig J."/>
            <person name="Frankel J."/>
            <person name="Tsao C.-C."/>
            <person name="Gorovsky M.A."/>
            <person name="Keeling P.J."/>
            <person name="Waller R.F."/>
            <person name="Patron N.J."/>
            <person name="Cherry J.M."/>
            <person name="Stover N.A."/>
            <person name="Krieger C.J."/>
            <person name="del Toro C."/>
            <person name="Ryder H.F."/>
            <person name="Williamson S.C."/>
            <person name="Barbeau R.A."/>
            <person name="Hamilton E.P."/>
            <person name="Orias E."/>
        </authorList>
    </citation>
    <scope>NUCLEOTIDE SEQUENCE [LARGE SCALE GENOMIC DNA]</scope>
    <source>
        <strain evidence="3">SB210</strain>
    </source>
</reference>
<keyword evidence="3" id="KW-1185">Reference proteome</keyword>
<organism evidence="2 3">
    <name type="scientific">Tetrahymena thermophila (strain SB210)</name>
    <dbReference type="NCBI Taxonomy" id="312017"/>
    <lineage>
        <taxon>Eukaryota</taxon>
        <taxon>Sar</taxon>
        <taxon>Alveolata</taxon>
        <taxon>Ciliophora</taxon>
        <taxon>Intramacronucleata</taxon>
        <taxon>Oligohymenophorea</taxon>
        <taxon>Hymenostomatida</taxon>
        <taxon>Tetrahymenina</taxon>
        <taxon>Tetrahymenidae</taxon>
        <taxon>Tetrahymena</taxon>
    </lineage>
</organism>
<feature type="compositionally biased region" description="Polar residues" evidence="1">
    <location>
        <begin position="970"/>
        <end position="988"/>
    </location>
</feature>
<evidence type="ECO:0000313" key="3">
    <source>
        <dbReference type="Proteomes" id="UP000009168"/>
    </source>
</evidence>
<feature type="compositionally biased region" description="Basic and acidic residues" evidence="1">
    <location>
        <begin position="1067"/>
        <end position="1077"/>
    </location>
</feature>
<dbReference type="RefSeq" id="XP_001024720.4">
    <property type="nucleotide sequence ID" value="XM_001024720.4"/>
</dbReference>
<dbReference type="Proteomes" id="UP000009168">
    <property type="component" value="Unassembled WGS sequence"/>
</dbReference>
<feature type="region of interest" description="Disordered" evidence="1">
    <location>
        <begin position="1253"/>
        <end position="1282"/>
    </location>
</feature>
<feature type="compositionally biased region" description="Basic and acidic residues" evidence="1">
    <location>
        <begin position="1018"/>
        <end position="1028"/>
    </location>
</feature>
<sequence>MIQLLKKRRSQWFFESSQEFTEQEIHVRQEILSKQEQKNMEFWQKCKELKKRPHLFQTEKKIDLDHYQEKDFDEKDVIVIPISTKKNNLIINLEDSPIRHEDHQLVVLEDINDCIDISQDNIVPNFQIERANGNLLNIQIEKDNEITSEKMINDTFQAVKDNHEESKVNEDINASQDTTIFNRTLVQQFINERKQAITENQVAIEENIDKTKEATTETNFNLQTEKQVQIQHQINENQMQDISFNQGKAVVSVSSSNNLSENQKIQRPIVIEEDKINEEQNKLDDECQEDQANWIWLPLKAPQQIPISYFADWKFKGQDKVNLEYGKNYDASTIFRMLFTQPLYTHIIQNIYKKFNKRITKRNIFKDPIEINSYDIDAYISLLLHSQCLQHPNLINTINKINQDMDHHILEFIQNNFSVGAKVQDENGCFNEIAKIEQFISMVNQRLKQLVQPKEYLQLLHKTIEGNYFKSNSQYFLDEFRLYDYSNSFIVDVQFDKSTPELKKSQDYVQKLMRVQANVLDNYKGKGHKVVIQNQLFDADILRSLRHQNIGVVTRSHIENIQFTPKQLKIISENKLFKNFFFIYEREVQAVITPYSFSHKYAFISNFLGLEDTKDLANPKMQQIYSEKGVVLDYKDINPRDVEGVKWDQLVFLRVLDVIVKNTHSLYQYINNDSKITKEQIIKDLKKQFLQSYQAHRELQHKICIEKISTSKDFRVHFWEENQGGKKQECIVCHTKTRNYCIQCSEKKKQIIGFCGNSNCLQKHNELPAKLLNQQFQSVDVDKKKNQYDRPYESASESGGGFKSKLGFRPFDSNKDQSSFKSSSMKRLDGYQSEAVSSIKSKNFSIYQHDDGFKSDAGTSFNIFSHKKKNNESQTFKTIQQLAKEHDSQFNSSKNIRSYNNENSSLADEIINVYQKKKTASSNNLDKNSQETQLPTKDASNQLREEDKNYASGSEKVPLKLRDFAQLKSKGSLSDIEGQSNNRNQDNQGRGETKNNQEKKKRQSKVPWYNTEMEEEEDRKFKEQDRRNAQQILQNPKVREILFESDNTKRSLAKKLEKNQKMAIESKLQEKERKTDSNKQQQQFSNTHHQSKKQVFQFEQEDHENQIEKEKNSFGGKNQNFPEQKTKSEVPNILQQSQSFGIQATPTLGDNQTASFSAQNQLKDKNNLKETATHVEKKRFQFEEEEDDAPAVQNSILSQEIKQLSKSQQSIHNSIQESQNNKILNNQDLENSLKISSQQSLSKKLEKDKSNNIIIDTQSNQSSESKGKIVQSQQKFKSTSLEKSENSLQGIIKIQKGSFQNMEEVQNGLQNIEKDNQNQKLLETSNISSQMSKQEIINQETKKQARTIIKALQQTGNNQLISNK</sequence>
<feature type="region of interest" description="Disordered" evidence="1">
    <location>
        <begin position="918"/>
        <end position="957"/>
    </location>
</feature>
<feature type="region of interest" description="Disordered" evidence="1">
    <location>
        <begin position="1066"/>
        <end position="1127"/>
    </location>
</feature>
<dbReference type="EMBL" id="GG662448">
    <property type="protein sequence ID" value="EAS04475.4"/>
    <property type="molecule type" value="Genomic_DNA"/>
</dbReference>
<dbReference type="KEGG" id="tet:TTHERM_00616500"/>
<feature type="compositionally biased region" description="Polar residues" evidence="1">
    <location>
        <begin position="1078"/>
        <end position="1088"/>
    </location>
</feature>
<accession>I7MII7</accession>
<gene>
    <name evidence="2" type="ORF">TTHERM_00616500</name>
</gene>
<feature type="compositionally biased region" description="Polar residues" evidence="1">
    <location>
        <begin position="920"/>
        <end position="942"/>
    </location>
</feature>
<name>I7MII7_TETTS</name>
<feature type="compositionally biased region" description="Polar residues" evidence="1">
    <location>
        <begin position="1253"/>
        <end position="1279"/>
    </location>
</feature>